<accession>A0A8H5ZQ00</accession>
<protein>
    <submittedName>
        <fullName evidence="1">Uncharacterized protein</fullName>
    </submittedName>
</protein>
<dbReference type="EMBL" id="WNKQ01000002">
    <property type="protein sequence ID" value="KAF5853101.1"/>
    <property type="molecule type" value="Genomic_DNA"/>
</dbReference>
<dbReference type="Proteomes" id="UP000624244">
    <property type="component" value="Unassembled WGS sequence"/>
</dbReference>
<proteinExistence type="predicted"/>
<gene>
    <name evidence="1" type="ORF">GGP41_001628</name>
</gene>
<sequence length="81" mass="9345">MLWYGWRGREIGYNCYKCKHIWNYVTRLNLLAQTQVSVASLAELANVVEKLLDGFIIPELSWLDFKPLNWCGEALAPGPIF</sequence>
<organism evidence="1 2">
    <name type="scientific">Cochliobolus sativus</name>
    <name type="common">Common root rot and spot blotch fungus</name>
    <name type="synonym">Bipolaris sorokiniana</name>
    <dbReference type="NCBI Taxonomy" id="45130"/>
    <lineage>
        <taxon>Eukaryota</taxon>
        <taxon>Fungi</taxon>
        <taxon>Dikarya</taxon>
        <taxon>Ascomycota</taxon>
        <taxon>Pezizomycotina</taxon>
        <taxon>Dothideomycetes</taxon>
        <taxon>Pleosporomycetidae</taxon>
        <taxon>Pleosporales</taxon>
        <taxon>Pleosporineae</taxon>
        <taxon>Pleosporaceae</taxon>
        <taxon>Bipolaris</taxon>
    </lineage>
</organism>
<dbReference type="AlphaFoldDB" id="A0A8H5ZQ00"/>
<reference evidence="1" key="1">
    <citation type="submission" date="2019-11" db="EMBL/GenBank/DDBJ databases">
        <title>Bipolaris sorokiniana Genome sequencing.</title>
        <authorList>
            <person name="Wang H."/>
        </authorList>
    </citation>
    <scope>NUCLEOTIDE SEQUENCE</scope>
</reference>
<name>A0A8H5ZQ00_COCSA</name>
<comment type="caution">
    <text evidence="1">The sequence shown here is derived from an EMBL/GenBank/DDBJ whole genome shotgun (WGS) entry which is preliminary data.</text>
</comment>
<evidence type="ECO:0000313" key="2">
    <source>
        <dbReference type="Proteomes" id="UP000624244"/>
    </source>
</evidence>
<evidence type="ECO:0000313" key="1">
    <source>
        <dbReference type="EMBL" id="KAF5853101.1"/>
    </source>
</evidence>